<dbReference type="InParanoid" id="A2DPN4"/>
<dbReference type="PANTHER" id="PTHR24182:SF13">
    <property type="entry name" value="LD18443P"/>
    <property type="match status" value="1"/>
</dbReference>
<dbReference type="PRINTS" id="PR01415">
    <property type="entry name" value="ANKYRIN"/>
</dbReference>
<dbReference type="PROSITE" id="PS50297">
    <property type="entry name" value="ANK_REP_REGION"/>
    <property type="match status" value="4"/>
</dbReference>
<feature type="repeat" description="ANK" evidence="1">
    <location>
        <begin position="410"/>
        <end position="442"/>
    </location>
</feature>
<dbReference type="InterPro" id="IPR002110">
    <property type="entry name" value="Ankyrin_rpt"/>
</dbReference>
<dbReference type="VEuPathDB" id="TrichDB:TVAGG3_0935080"/>
<dbReference type="SMART" id="SM00248">
    <property type="entry name" value="ANK"/>
    <property type="match status" value="6"/>
</dbReference>
<evidence type="ECO:0000313" key="3">
    <source>
        <dbReference type="EMBL" id="EAY17634.1"/>
    </source>
</evidence>
<proteinExistence type="predicted"/>
<dbReference type="Pfam" id="PF11929">
    <property type="entry name" value="DUF3447"/>
    <property type="match status" value="1"/>
</dbReference>
<dbReference type="eggNOG" id="KOG4177">
    <property type="taxonomic scope" value="Eukaryota"/>
</dbReference>
<dbReference type="InterPro" id="IPR020683">
    <property type="entry name" value="DUF3447"/>
</dbReference>
<dbReference type="SUPFAM" id="SSF48403">
    <property type="entry name" value="Ankyrin repeat"/>
    <property type="match status" value="2"/>
</dbReference>
<dbReference type="PROSITE" id="PS50088">
    <property type="entry name" value="ANK_REPEAT"/>
    <property type="match status" value="4"/>
</dbReference>
<dbReference type="Pfam" id="PF13637">
    <property type="entry name" value="Ank_4"/>
    <property type="match status" value="1"/>
</dbReference>
<dbReference type="Pfam" id="PF12796">
    <property type="entry name" value="Ank_2"/>
    <property type="match status" value="1"/>
</dbReference>
<accession>A2DPN4</accession>
<evidence type="ECO:0000256" key="1">
    <source>
        <dbReference type="PROSITE-ProRule" id="PRU00023"/>
    </source>
</evidence>
<reference evidence="3" key="2">
    <citation type="journal article" date="2007" name="Science">
        <title>Draft genome sequence of the sexually transmitted pathogen Trichomonas vaginalis.</title>
        <authorList>
            <person name="Carlton J.M."/>
            <person name="Hirt R.P."/>
            <person name="Silva J.C."/>
            <person name="Delcher A.L."/>
            <person name="Schatz M."/>
            <person name="Zhao Q."/>
            <person name="Wortman J.R."/>
            <person name="Bidwell S.L."/>
            <person name="Alsmark U.C.M."/>
            <person name="Besteiro S."/>
            <person name="Sicheritz-Ponten T."/>
            <person name="Noel C.J."/>
            <person name="Dacks J.B."/>
            <person name="Foster P.G."/>
            <person name="Simillion C."/>
            <person name="Van de Peer Y."/>
            <person name="Miranda-Saavedra D."/>
            <person name="Barton G.J."/>
            <person name="Westrop G.D."/>
            <person name="Mueller S."/>
            <person name="Dessi D."/>
            <person name="Fiori P.L."/>
            <person name="Ren Q."/>
            <person name="Paulsen I."/>
            <person name="Zhang H."/>
            <person name="Bastida-Corcuera F.D."/>
            <person name="Simoes-Barbosa A."/>
            <person name="Brown M.T."/>
            <person name="Hayes R.D."/>
            <person name="Mukherjee M."/>
            <person name="Okumura C.Y."/>
            <person name="Schneider R."/>
            <person name="Smith A.J."/>
            <person name="Vanacova S."/>
            <person name="Villalvazo M."/>
            <person name="Haas B.J."/>
            <person name="Pertea M."/>
            <person name="Feldblyum T.V."/>
            <person name="Utterback T.R."/>
            <person name="Shu C.L."/>
            <person name="Osoegawa K."/>
            <person name="de Jong P.J."/>
            <person name="Hrdy I."/>
            <person name="Horvathova L."/>
            <person name="Zubacova Z."/>
            <person name="Dolezal P."/>
            <person name="Malik S.B."/>
            <person name="Logsdon J.M. Jr."/>
            <person name="Henze K."/>
            <person name="Gupta A."/>
            <person name="Wang C.C."/>
            <person name="Dunne R.L."/>
            <person name="Upcroft J.A."/>
            <person name="Upcroft P."/>
            <person name="White O."/>
            <person name="Salzberg S.L."/>
            <person name="Tang P."/>
            <person name="Chiu C.-H."/>
            <person name="Lee Y.-S."/>
            <person name="Embley T.M."/>
            <person name="Coombs G.H."/>
            <person name="Mottram J.C."/>
            <person name="Tachezy J."/>
            <person name="Fraser-Liggett C.M."/>
            <person name="Johnson P.J."/>
        </authorList>
    </citation>
    <scope>NUCLEOTIDE SEQUENCE [LARGE SCALE GENOMIC DNA]</scope>
    <source>
        <strain evidence="3">G3</strain>
    </source>
</reference>
<feature type="repeat" description="ANK" evidence="1">
    <location>
        <begin position="344"/>
        <end position="376"/>
    </location>
</feature>
<dbReference type="InterPro" id="IPR036770">
    <property type="entry name" value="Ankyrin_rpt-contain_sf"/>
</dbReference>
<gene>
    <name evidence="3" type="ORF">TVAG_235160</name>
</gene>
<dbReference type="RefSeq" id="XP_001329769.1">
    <property type="nucleotide sequence ID" value="XM_001329734.1"/>
</dbReference>
<reference evidence="3" key="1">
    <citation type="submission" date="2006-10" db="EMBL/GenBank/DDBJ databases">
        <authorList>
            <person name="Amadeo P."/>
            <person name="Zhao Q."/>
            <person name="Wortman J."/>
            <person name="Fraser-Liggett C."/>
            <person name="Carlton J."/>
        </authorList>
    </citation>
    <scope>NUCLEOTIDE SEQUENCE</scope>
    <source>
        <strain evidence="3">G3</strain>
    </source>
</reference>
<dbReference type="VEuPathDB" id="TrichDB:TVAG_135690"/>
<dbReference type="Gene3D" id="1.25.40.20">
    <property type="entry name" value="Ankyrin repeat-containing domain"/>
    <property type="match status" value="3"/>
</dbReference>
<evidence type="ECO:0000259" key="2">
    <source>
        <dbReference type="Pfam" id="PF11929"/>
    </source>
</evidence>
<dbReference type="Proteomes" id="UP000001542">
    <property type="component" value="Unassembled WGS sequence"/>
</dbReference>
<feature type="repeat" description="ANK" evidence="1">
    <location>
        <begin position="377"/>
        <end position="409"/>
    </location>
</feature>
<dbReference type="OrthoDB" id="1893551at2759"/>
<evidence type="ECO:0000313" key="4">
    <source>
        <dbReference type="Proteomes" id="UP000001542"/>
    </source>
</evidence>
<dbReference type="PANTHER" id="PTHR24182">
    <property type="entry name" value="ANKYRIN REPEAT AND SOCS BOX CONTAINING 4"/>
    <property type="match status" value="1"/>
</dbReference>
<feature type="repeat" description="ANK" evidence="1">
    <location>
        <begin position="311"/>
        <end position="343"/>
    </location>
</feature>
<feature type="domain" description="DUF3447" evidence="2">
    <location>
        <begin position="197"/>
        <end position="272"/>
    </location>
</feature>
<protein>
    <submittedName>
        <fullName evidence="3">Ankyrin repeat protein, putative</fullName>
    </submittedName>
</protein>
<name>A2DPN4_TRIV3</name>
<organism evidence="3 4">
    <name type="scientific">Trichomonas vaginalis (strain ATCC PRA-98 / G3)</name>
    <dbReference type="NCBI Taxonomy" id="412133"/>
    <lineage>
        <taxon>Eukaryota</taxon>
        <taxon>Metamonada</taxon>
        <taxon>Parabasalia</taxon>
        <taxon>Trichomonadida</taxon>
        <taxon>Trichomonadidae</taxon>
        <taxon>Trichomonas</taxon>
    </lineage>
</organism>
<dbReference type="AlphaFoldDB" id="A2DPN4"/>
<dbReference type="STRING" id="5722.A2DPN4"/>
<dbReference type="KEGG" id="tva:4775652"/>
<dbReference type="EMBL" id="DS113228">
    <property type="protein sequence ID" value="EAY17634.1"/>
    <property type="molecule type" value="Genomic_DNA"/>
</dbReference>
<keyword evidence="1" id="KW-0040">ANK repeat</keyword>
<sequence length="458" mass="52960">MSNQINFSNNYSELRSKSKYYIDLYNDLYRLNTENEDELKKIYNMIKLNLIDSKKYSIENIIRDILIIIQYNNRYAKSYMRLVQHISKDYRVKDIKTVPETCKCMLFKDNQVKLKMSDCFNKEIIADLDYYAANTIYGAIASNDLKRFISFTENELFNKNQVLKSKLYSISDNGYSLLELCCYYGAVDCFKFLRTNFKSEITQTCLYFLLLGGNPDIISECLKYQKPDKECMKYAIISHNIDFVTFLRNEHNIEINLEYCEIYNNLESFLVYLDITNDVNSCLIYSPLFDIPSLCENVLFLGANINSKDSYGNTVLNIAVHLNNIALMELLLSHGANINEKDKFGDTALHLAASYNNNKMIKFLLSHGANINEKDINGEIALHKAMHFNNIDAIKLLLSHGANVNEKNKNGRTPLYDAMLDNNKKLIKILLSYRANVNEKNRNGDTLLHLAACKDDKK</sequence>
<keyword evidence="4" id="KW-1185">Reference proteome</keyword>